<keyword evidence="7" id="KW-1185">Reference proteome</keyword>
<evidence type="ECO:0000259" key="6">
    <source>
        <dbReference type="SMART" id="SM00082"/>
    </source>
</evidence>
<dbReference type="InterPro" id="IPR003591">
    <property type="entry name" value="Leu-rich_rpt_typical-subtyp"/>
</dbReference>
<dbReference type="GeneID" id="111088178"/>
<dbReference type="InterPro" id="IPR001611">
    <property type="entry name" value="Leu-rich_rpt"/>
</dbReference>
<evidence type="ECO:0000256" key="2">
    <source>
        <dbReference type="ARBA" id="ARBA00022729"/>
    </source>
</evidence>
<evidence type="ECO:0000256" key="5">
    <source>
        <dbReference type="SAM" id="SignalP"/>
    </source>
</evidence>
<dbReference type="PROSITE" id="PS51450">
    <property type="entry name" value="LRR"/>
    <property type="match status" value="2"/>
</dbReference>
<dbReference type="SMART" id="SM00082">
    <property type="entry name" value="LRRCT"/>
    <property type="match status" value="1"/>
</dbReference>
<evidence type="ECO:0000313" key="7">
    <source>
        <dbReference type="Proteomes" id="UP000694941"/>
    </source>
</evidence>
<reference evidence="8" key="1">
    <citation type="submission" date="2025-08" db="UniProtKB">
        <authorList>
            <consortium name="RefSeq"/>
        </authorList>
    </citation>
    <scope>IDENTIFICATION</scope>
    <source>
        <tissue evidence="8">Muscle</tissue>
    </source>
</reference>
<sequence length="466" mass="53878">MMTEMRLKALLVTMVLWMCVFAKAIRGADNICTFCSCTTVTGKSVVETFVNVNCSRKNIEIPPSGALWPSKTLSMDLSFNSINVINVLENNNFLKYLNLSSNNISLIEYQAFNELPALQKLCLKNNSLGDLHQDIFKMLNNLETLDLSFNKLKSLPEYIFKEQKKLTYLTLAGNPFRNIPSDLLRPLKYLEYLDLSLTGNYFLTPGLFHELTWLKVVKLTKNEFQDVPTVALRSAEELEEIYLDENPITELNLKSFTGLQKIRIISLSNMPVLGYVDELTFSKLRHLEFLNLHSNPQLEVIHALAFKGILDPKSNQMRLNNVNLRNNSLNTLYEDALPWCKLETLDLRDNPWNCDCKLKWIKNCNMKEELKDLLLCHAPENLRSNVIMTVPEDQFICHSKESHWREMHNRIVRSIIIGIICVISFILVFASLTYFKRDKIMEWWLAKRRGSGAVYYVKAKSFPEDI</sequence>
<feature type="transmembrane region" description="Helical" evidence="4">
    <location>
        <begin position="415"/>
        <end position="435"/>
    </location>
</feature>
<keyword evidence="4" id="KW-1133">Transmembrane helix</keyword>
<feature type="chain" id="PRO_5046882876" evidence="5">
    <location>
        <begin position="23"/>
        <end position="466"/>
    </location>
</feature>
<evidence type="ECO:0000256" key="3">
    <source>
        <dbReference type="ARBA" id="ARBA00022737"/>
    </source>
</evidence>
<proteinExistence type="predicted"/>
<evidence type="ECO:0000256" key="1">
    <source>
        <dbReference type="ARBA" id="ARBA00022614"/>
    </source>
</evidence>
<evidence type="ECO:0000256" key="4">
    <source>
        <dbReference type="SAM" id="Phobius"/>
    </source>
</evidence>
<feature type="domain" description="LRRCT" evidence="6">
    <location>
        <begin position="350"/>
        <end position="398"/>
    </location>
</feature>
<feature type="signal peptide" evidence="5">
    <location>
        <begin position="1"/>
        <end position="22"/>
    </location>
</feature>
<gene>
    <name evidence="8" type="primary">LOC111088178</name>
</gene>
<dbReference type="PANTHER" id="PTHR24373">
    <property type="entry name" value="SLIT RELATED LEUCINE-RICH REPEAT NEURONAL PROTEIN"/>
    <property type="match status" value="1"/>
</dbReference>
<keyword evidence="1" id="KW-0433">Leucine-rich repeat</keyword>
<protein>
    <submittedName>
        <fullName evidence="8">Leucine-rich repeat-containing G-protein coupled receptor 4-like</fullName>
    </submittedName>
</protein>
<dbReference type="Proteomes" id="UP000694941">
    <property type="component" value="Unplaced"/>
</dbReference>
<dbReference type="Gene3D" id="3.80.10.10">
    <property type="entry name" value="Ribonuclease Inhibitor"/>
    <property type="match status" value="2"/>
</dbReference>
<dbReference type="InterPro" id="IPR050328">
    <property type="entry name" value="Dev_Immune_Receptor"/>
</dbReference>
<dbReference type="RefSeq" id="XP_022253120.1">
    <property type="nucleotide sequence ID" value="XM_022397412.1"/>
</dbReference>
<name>A0ABM1TB64_LIMPO</name>
<keyword evidence="2 5" id="KW-0732">Signal</keyword>
<keyword evidence="4" id="KW-0812">Transmembrane</keyword>
<dbReference type="SMART" id="SM00369">
    <property type="entry name" value="LRR_TYP"/>
    <property type="match status" value="7"/>
</dbReference>
<organism evidence="7 8">
    <name type="scientific">Limulus polyphemus</name>
    <name type="common">Atlantic horseshoe crab</name>
    <dbReference type="NCBI Taxonomy" id="6850"/>
    <lineage>
        <taxon>Eukaryota</taxon>
        <taxon>Metazoa</taxon>
        <taxon>Ecdysozoa</taxon>
        <taxon>Arthropoda</taxon>
        <taxon>Chelicerata</taxon>
        <taxon>Merostomata</taxon>
        <taxon>Xiphosura</taxon>
        <taxon>Limulidae</taxon>
        <taxon>Limulus</taxon>
    </lineage>
</organism>
<dbReference type="Pfam" id="PF00560">
    <property type="entry name" value="LRR_1"/>
    <property type="match status" value="1"/>
</dbReference>
<keyword evidence="4" id="KW-0472">Membrane</keyword>
<dbReference type="PANTHER" id="PTHR24373:SF392">
    <property type="entry name" value="NEPHROCAN"/>
    <property type="match status" value="1"/>
</dbReference>
<dbReference type="PRINTS" id="PR00019">
    <property type="entry name" value="LEURICHRPT"/>
</dbReference>
<accession>A0ABM1TB64</accession>
<keyword evidence="3" id="KW-0677">Repeat</keyword>
<dbReference type="InterPro" id="IPR032675">
    <property type="entry name" value="LRR_dom_sf"/>
</dbReference>
<dbReference type="InterPro" id="IPR000483">
    <property type="entry name" value="Cys-rich_flank_reg_C"/>
</dbReference>
<evidence type="ECO:0000313" key="8">
    <source>
        <dbReference type="RefSeq" id="XP_022253120.1"/>
    </source>
</evidence>
<dbReference type="SUPFAM" id="SSF52058">
    <property type="entry name" value="L domain-like"/>
    <property type="match status" value="1"/>
</dbReference>
<dbReference type="Pfam" id="PF13855">
    <property type="entry name" value="LRR_8"/>
    <property type="match status" value="2"/>
</dbReference>